<keyword evidence="2" id="KW-1185">Reference proteome</keyword>
<evidence type="ECO:0000313" key="2">
    <source>
        <dbReference type="Proteomes" id="UP001143856"/>
    </source>
</evidence>
<protein>
    <submittedName>
        <fullName evidence="1">Uncharacterized protein</fullName>
    </submittedName>
</protein>
<comment type="caution">
    <text evidence="1">The sequence shown here is derived from an EMBL/GenBank/DDBJ whole genome shotgun (WGS) entry which is preliminary data.</text>
</comment>
<evidence type="ECO:0000313" key="1">
    <source>
        <dbReference type="EMBL" id="KAJ2988059.1"/>
    </source>
</evidence>
<organism evidence="1 2">
    <name type="scientific">Xylaria curta</name>
    <dbReference type="NCBI Taxonomy" id="42375"/>
    <lineage>
        <taxon>Eukaryota</taxon>
        <taxon>Fungi</taxon>
        <taxon>Dikarya</taxon>
        <taxon>Ascomycota</taxon>
        <taxon>Pezizomycotina</taxon>
        <taxon>Sordariomycetes</taxon>
        <taxon>Xylariomycetidae</taxon>
        <taxon>Xylariales</taxon>
        <taxon>Xylariaceae</taxon>
        <taxon>Xylaria</taxon>
    </lineage>
</organism>
<name>A0ACC1P8H0_9PEZI</name>
<accession>A0ACC1P8H0</accession>
<dbReference type="Proteomes" id="UP001143856">
    <property type="component" value="Unassembled WGS sequence"/>
</dbReference>
<proteinExistence type="predicted"/>
<dbReference type="EMBL" id="JAPDGR010000702">
    <property type="protein sequence ID" value="KAJ2988059.1"/>
    <property type="molecule type" value="Genomic_DNA"/>
</dbReference>
<gene>
    <name evidence="1" type="ORF">NUW58_g4174</name>
</gene>
<reference evidence="1" key="1">
    <citation type="submission" date="2022-10" db="EMBL/GenBank/DDBJ databases">
        <title>Genome Sequence of Xylaria curta.</title>
        <authorList>
            <person name="Buettner E."/>
        </authorList>
    </citation>
    <scope>NUCLEOTIDE SEQUENCE</scope>
    <source>
        <strain evidence="1">Babe10</strain>
    </source>
</reference>
<sequence length="99" mass="10830">MKCLIIIIITIISPLVGRILQMDRAATNTIVAGSKVAQRATQDDPPHDHHHARERAAVIITVGHHLVDIIIVDVVTAVRVPRKSLWEPHPSLLPSFGNG</sequence>